<organism evidence="1">
    <name type="scientific">hydrothermal vent metagenome</name>
    <dbReference type="NCBI Taxonomy" id="652676"/>
    <lineage>
        <taxon>unclassified sequences</taxon>
        <taxon>metagenomes</taxon>
        <taxon>ecological metagenomes</taxon>
    </lineage>
</organism>
<name>A0A3B1E2Q2_9ZZZZ</name>
<gene>
    <name evidence="1" type="ORF">MNBD_UNCLBAC01-1428</name>
</gene>
<accession>A0A3B1E2Q2</accession>
<evidence type="ECO:0000313" key="1">
    <source>
        <dbReference type="EMBL" id="VAX36247.1"/>
    </source>
</evidence>
<protein>
    <submittedName>
        <fullName evidence="1">Uncharacterized protein</fullName>
    </submittedName>
</protein>
<dbReference type="AlphaFoldDB" id="A0A3B1E2Q2"/>
<sequence>MAEFWEQQLMDRLMNLCFEYKKQDQETMPKEEIREVLDYVKFLLDEYKR</sequence>
<dbReference type="EMBL" id="UOGJ01000089">
    <property type="protein sequence ID" value="VAX36247.1"/>
    <property type="molecule type" value="Genomic_DNA"/>
</dbReference>
<reference evidence="1" key="1">
    <citation type="submission" date="2018-06" db="EMBL/GenBank/DDBJ databases">
        <authorList>
            <person name="Zhirakovskaya E."/>
        </authorList>
    </citation>
    <scope>NUCLEOTIDE SEQUENCE</scope>
</reference>
<proteinExistence type="predicted"/>